<feature type="transmembrane region" description="Helical" evidence="13">
    <location>
        <begin position="6"/>
        <end position="24"/>
    </location>
</feature>
<evidence type="ECO:0000256" key="3">
    <source>
        <dbReference type="ARBA" id="ARBA00006380"/>
    </source>
</evidence>
<evidence type="ECO:0000256" key="7">
    <source>
        <dbReference type="ARBA" id="ARBA00022679"/>
    </source>
</evidence>
<keyword evidence="17" id="KW-1185">Reference proteome</keyword>
<dbReference type="PANTHER" id="PTHR42755">
    <property type="entry name" value="3-DEOXY-MANNO-OCTULOSONATE CYTIDYLYLTRANSFERASE"/>
    <property type="match status" value="1"/>
</dbReference>
<dbReference type="GO" id="GO:0005886">
    <property type="term" value="C:plasma membrane"/>
    <property type="evidence" value="ECO:0007669"/>
    <property type="project" value="UniProtKB-SubCell"/>
</dbReference>
<evidence type="ECO:0000256" key="8">
    <source>
        <dbReference type="ARBA" id="ARBA00022968"/>
    </source>
</evidence>
<comment type="pathway">
    <text evidence="2 13">Bacterial outer membrane biogenesis; LPS core biosynthesis.</text>
</comment>
<comment type="function">
    <text evidence="13">Involved in lipopolysaccharide (LPS) biosynthesis. Catalyzes the transfer of 3-deoxy-D-manno-octulosonate (Kdo) residue(s) from CMP-Kdo to lipid IV(A), the tetraacyldisaccharide-1,4'-bisphosphate precursor of lipid A.</text>
</comment>
<dbReference type="FunFam" id="3.40.50.2000:FF:000032">
    <property type="entry name" value="3-deoxy-D-manno-octulosonic acid transferase"/>
    <property type="match status" value="1"/>
</dbReference>
<keyword evidence="13" id="KW-1003">Cell membrane</keyword>
<keyword evidence="8" id="KW-0735">Signal-anchor</keyword>
<dbReference type="FunFam" id="3.40.50.11720:FF:000001">
    <property type="entry name" value="3-deoxy-D-manno-octulosonic acid transferase"/>
    <property type="match status" value="1"/>
</dbReference>
<comment type="catalytic activity">
    <reaction evidence="10 13">
        <text>lipid IVA (E. coli) + CMP-3-deoxy-beta-D-manno-octulosonate = alpha-Kdo-(2-&gt;6)-lipid IVA (E. coli) + CMP + H(+)</text>
        <dbReference type="Rhea" id="RHEA:28066"/>
        <dbReference type="ChEBI" id="CHEBI:15378"/>
        <dbReference type="ChEBI" id="CHEBI:58603"/>
        <dbReference type="ChEBI" id="CHEBI:60364"/>
        <dbReference type="ChEBI" id="CHEBI:60377"/>
        <dbReference type="ChEBI" id="CHEBI:85987"/>
        <dbReference type="EC" id="2.4.99.12"/>
    </reaction>
</comment>
<comment type="similarity">
    <text evidence="3">Belongs to the glycosyltransferase group 1 family. Glycosyltransferase 30 subfamily.</text>
</comment>
<dbReference type="InterPro" id="IPR007507">
    <property type="entry name" value="Glycos_transf_N"/>
</dbReference>
<evidence type="ECO:0000256" key="4">
    <source>
        <dbReference type="ARBA" id="ARBA00012621"/>
    </source>
</evidence>
<feature type="domain" description="3-deoxy-D-manno-octulosonic-acid transferase N-terminal" evidence="15">
    <location>
        <begin position="36"/>
        <end position="212"/>
    </location>
</feature>
<dbReference type="Proteomes" id="UP000199603">
    <property type="component" value="Unassembled WGS sequence"/>
</dbReference>
<keyword evidence="6" id="KW-0997">Cell inner membrane</keyword>
<name>A0A1G6Z673_9GAMM</name>
<keyword evidence="13" id="KW-0472">Membrane</keyword>
<sequence length="442" mass="49131">MRAMRLLYTLAMYLLTPLIFYRLLARGLRMPGYHARWRERFGHFKPPGFERSIWVHAVSVGEVNAAAPLVEALRRRYANLPFVLTTVTPTGSDRVRQLWGDDVFHVYLPYDLPGSVRRFLAATRPQLAVVMETEIWPNLFLSCEAAGIPVVVANARLSDKSLRGYGPVRPIIRAAIRSARFVAAQSQQDADRFLSLGARPDRLRVVGNLKFDLQVKPELFTAAAEARLRWGAQRPVWIAASTHEGEEHAVIEAHSRLLNRFPDALLLVAPRHPERFKPMVQLCRSYGFATRTRSEDDEPDAHSQCFVIDTLGELVNFIACADVAFVAGSLEAIGGHNVLEPAALGVPVVVGPHTFNFEEVTDLLLEQGAALRVVDSEDLSRTLQALLADPARRMQMGEACKRTVGHERGAVERTLEVIGRVLRGETEPGADASDSRPGLRGR</sequence>
<evidence type="ECO:0000256" key="13">
    <source>
        <dbReference type="RuleBase" id="RU365103"/>
    </source>
</evidence>
<dbReference type="PANTHER" id="PTHR42755:SF1">
    <property type="entry name" value="3-DEOXY-D-MANNO-OCTULOSONIC ACID TRANSFERASE, MITOCHONDRIAL-RELATED"/>
    <property type="match status" value="1"/>
</dbReference>
<reference evidence="16 17" key="1">
    <citation type="submission" date="2016-10" db="EMBL/GenBank/DDBJ databases">
        <authorList>
            <person name="de Groot N.N."/>
        </authorList>
    </citation>
    <scope>NUCLEOTIDE SEQUENCE [LARGE SCALE GENOMIC DNA]</scope>
    <source>
        <strain evidence="16 17">DSM 16957</strain>
    </source>
</reference>
<keyword evidence="13" id="KW-0812">Transmembrane</keyword>
<evidence type="ECO:0000256" key="2">
    <source>
        <dbReference type="ARBA" id="ARBA00004713"/>
    </source>
</evidence>
<accession>A0A1G6Z673</accession>
<dbReference type="SUPFAM" id="SSF53756">
    <property type="entry name" value="UDP-Glycosyltransferase/glycogen phosphorylase"/>
    <property type="match status" value="1"/>
</dbReference>
<evidence type="ECO:0000313" key="16">
    <source>
        <dbReference type="EMBL" id="SDD98138.1"/>
    </source>
</evidence>
<dbReference type="AlphaFoldDB" id="A0A1G6Z673"/>
<proteinExistence type="inferred from homology"/>
<keyword evidence="7 13" id="KW-0808">Transferase</keyword>
<dbReference type="STRING" id="265719.SAMN04488509_11274"/>
<evidence type="ECO:0000256" key="10">
    <source>
        <dbReference type="ARBA" id="ARBA00049183"/>
    </source>
</evidence>
<dbReference type="GO" id="GO:0009244">
    <property type="term" value="P:lipopolysaccharide core region biosynthetic process"/>
    <property type="evidence" value="ECO:0007669"/>
    <property type="project" value="UniProtKB-UniRule"/>
</dbReference>
<feature type="site" description="Transition state stabilizer" evidence="12">
    <location>
        <position position="132"/>
    </location>
</feature>
<comment type="subcellular location">
    <subcellularLocation>
        <location evidence="1">Cell inner membrane</location>
        <topology evidence="1">Single-pass membrane protein</topology>
        <orientation evidence="1">Cytoplasmic side</orientation>
    </subcellularLocation>
    <subcellularLocation>
        <location evidence="13">Cell membrane</location>
    </subcellularLocation>
</comment>
<keyword evidence="13" id="KW-1133">Transmembrane helix</keyword>
<dbReference type="InterPro" id="IPR039901">
    <property type="entry name" value="Kdotransferase"/>
</dbReference>
<evidence type="ECO:0000313" key="17">
    <source>
        <dbReference type="Proteomes" id="UP000199603"/>
    </source>
</evidence>
<dbReference type="GO" id="GO:0009245">
    <property type="term" value="P:lipid A biosynthetic process"/>
    <property type="evidence" value="ECO:0007669"/>
    <property type="project" value="TreeGrafter"/>
</dbReference>
<dbReference type="Pfam" id="PF00534">
    <property type="entry name" value="Glycos_transf_1"/>
    <property type="match status" value="1"/>
</dbReference>
<evidence type="ECO:0000259" key="14">
    <source>
        <dbReference type="Pfam" id="PF00534"/>
    </source>
</evidence>
<dbReference type="InterPro" id="IPR038107">
    <property type="entry name" value="Glycos_transf_N_sf"/>
</dbReference>
<evidence type="ECO:0000256" key="11">
    <source>
        <dbReference type="PIRSR" id="PIRSR639901-1"/>
    </source>
</evidence>
<dbReference type="InterPro" id="IPR001296">
    <property type="entry name" value="Glyco_trans_1"/>
</dbReference>
<feature type="active site" description="Proton acceptor" evidence="11">
    <location>
        <position position="62"/>
    </location>
</feature>
<organism evidence="16 17">
    <name type="scientific">Aquimonas voraii</name>
    <dbReference type="NCBI Taxonomy" id="265719"/>
    <lineage>
        <taxon>Bacteria</taxon>
        <taxon>Pseudomonadati</taxon>
        <taxon>Pseudomonadota</taxon>
        <taxon>Gammaproteobacteria</taxon>
        <taxon>Lysobacterales</taxon>
        <taxon>Lysobacteraceae</taxon>
        <taxon>Aquimonas</taxon>
    </lineage>
</organism>
<evidence type="ECO:0000256" key="12">
    <source>
        <dbReference type="PIRSR" id="PIRSR639901-2"/>
    </source>
</evidence>
<protein>
    <recommendedName>
        <fullName evidence="5 13">3-deoxy-D-manno-octulosonic acid transferase</fullName>
        <shortName evidence="13">Kdo transferase</shortName>
        <ecNumber evidence="4 13">2.4.99.12</ecNumber>
    </recommendedName>
    <alternativeName>
        <fullName evidence="9 13">Lipid IV(A) 3-deoxy-D-manno-octulosonic acid transferase</fullName>
    </alternativeName>
</protein>
<dbReference type="EMBL" id="FNAG01000012">
    <property type="protein sequence ID" value="SDD98138.1"/>
    <property type="molecule type" value="Genomic_DNA"/>
</dbReference>
<evidence type="ECO:0000256" key="6">
    <source>
        <dbReference type="ARBA" id="ARBA00022519"/>
    </source>
</evidence>
<gene>
    <name evidence="16" type="ORF">SAMN04488509_11274</name>
</gene>
<dbReference type="Gene3D" id="3.40.50.2000">
    <property type="entry name" value="Glycogen Phosphorylase B"/>
    <property type="match status" value="1"/>
</dbReference>
<evidence type="ECO:0000256" key="1">
    <source>
        <dbReference type="ARBA" id="ARBA00004388"/>
    </source>
</evidence>
<evidence type="ECO:0000256" key="5">
    <source>
        <dbReference type="ARBA" id="ARBA00019077"/>
    </source>
</evidence>
<dbReference type="EC" id="2.4.99.12" evidence="4 13"/>
<feature type="domain" description="Glycosyl transferase family 1" evidence="14">
    <location>
        <begin position="304"/>
        <end position="401"/>
    </location>
</feature>
<dbReference type="Gene3D" id="3.40.50.11720">
    <property type="entry name" value="3-Deoxy-D-manno-octulosonic-acid transferase, N-terminal domain"/>
    <property type="match status" value="1"/>
</dbReference>
<keyword evidence="13" id="KW-0448">Lipopolysaccharide biosynthesis</keyword>
<evidence type="ECO:0000259" key="15">
    <source>
        <dbReference type="Pfam" id="PF04413"/>
    </source>
</evidence>
<feature type="site" description="Transition state stabilizer" evidence="12">
    <location>
        <position position="210"/>
    </location>
</feature>
<dbReference type="GO" id="GO:0043842">
    <property type="term" value="F:Kdo transferase activity"/>
    <property type="evidence" value="ECO:0007669"/>
    <property type="project" value="UniProtKB-EC"/>
</dbReference>
<dbReference type="Pfam" id="PF04413">
    <property type="entry name" value="Glycos_transf_N"/>
    <property type="match status" value="1"/>
</dbReference>
<dbReference type="NCBIfam" id="NF004388">
    <property type="entry name" value="PRK05749.1-4"/>
    <property type="match status" value="1"/>
</dbReference>
<dbReference type="RefSeq" id="WP_342670449.1">
    <property type="nucleotide sequence ID" value="NZ_FNAG01000012.1"/>
</dbReference>
<dbReference type="UniPathway" id="UPA00958"/>
<evidence type="ECO:0000256" key="9">
    <source>
        <dbReference type="ARBA" id="ARBA00031445"/>
    </source>
</evidence>